<keyword evidence="3" id="KW-1185">Reference proteome</keyword>
<keyword evidence="1" id="KW-0472">Membrane</keyword>
<comment type="caution">
    <text evidence="2">The sequence shown here is derived from an EMBL/GenBank/DDBJ whole genome shotgun (WGS) entry which is preliminary data.</text>
</comment>
<evidence type="ECO:0008006" key="4">
    <source>
        <dbReference type="Google" id="ProtNLM"/>
    </source>
</evidence>
<evidence type="ECO:0000313" key="3">
    <source>
        <dbReference type="Proteomes" id="UP000257109"/>
    </source>
</evidence>
<dbReference type="EMBL" id="QJKJ01013867">
    <property type="protein sequence ID" value="RDX65508.1"/>
    <property type="molecule type" value="Genomic_DNA"/>
</dbReference>
<gene>
    <name evidence="2" type="ORF">CR513_55828</name>
</gene>
<keyword evidence="1" id="KW-1133">Transmembrane helix</keyword>
<evidence type="ECO:0000256" key="1">
    <source>
        <dbReference type="SAM" id="Phobius"/>
    </source>
</evidence>
<dbReference type="AlphaFoldDB" id="A0A371EHI3"/>
<evidence type="ECO:0000313" key="2">
    <source>
        <dbReference type="EMBL" id="RDX65508.1"/>
    </source>
</evidence>
<feature type="transmembrane region" description="Helical" evidence="1">
    <location>
        <begin position="12"/>
        <end position="34"/>
    </location>
</feature>
<name>A0A371EHI3_MUCPR</name>
<sequence length="222" mass="25317">MPSCMMSCKKKFIWISHQVLSFSELDLTILVVLFKFGMIHYKVDHSMFSLHYPSDQCIYLVVYIDDISNNLPLADPISYQQLVDRLNYLIVTGPDIIFVVSMDIVIRILRCINNAPYPGLLYEDQGNGSPSDRRPTFGLRCLPYKREIRNCITHYSFQYSGLFNLVSEQSFALPVSCASAANRHHPSLAAIVDRHRRPSPAVTVDRRRLPPPAAGKFCLNIH</sequence>
<dbReference type="Proteomes" id="UP000257109">
    <property type="component" value="Unassembled WGS sequence"/>
</dbReference>
<accession>A0A371EHI3</accession>
<organism evidence="2 3">
    <name type="scientific">Mucuna pruriens</name>
    <name type="common">Velvet bean</name>
    <name type="synonym">Dolichos pruriens</name>
    <dbReference type="NCBI Taxonomy" id="157652"/>
    <lineage>
        <taxon>Eukaryota</taxon>
        <taxon>Viridiplantae</taxon>
        <taxon>Streptophyta</taxon>
        <taxon>Embryophyta</taxon>
        <taxon>Tracheophyta</taxon>
        <taxon>Spermatophyta</taxon>
        <taxon>Magnoliopsida</taxon>
        <taxon>eudicotyledons</taxon>
        <taxon>Gunneridae</taxon>
        <taxon>Pentapetalae</taxon>
        <taxon>rosids</taxon>
        <taxon>fabids</taxon>
        <taxon>Fabales</taxon>
        <taxon>Fabaceae</taxon>
        <taxon>Papilionoideae</taxon>
        <taxon>50 kb inversion clade</taxon>
        <taxon>NPAAA clade</taxon>
        <taxon>indigoferoid/millettioid clade</taxon>
        <taxon>Phaseoleae</taxon>
        <taxon>Mucuna</taxon>
    </lineage>
</organism>
<protein>
    <recommendedName>
        <fullName evidence="4">Reverse transcriptase Ty1/copia-type domain-containing protein</fullName>
    </recommendedName>
</protein>
<reference evidence="2" key="1">
    <citation type="submission" date="2018-05" db="EMBL/GenBank/DDBJ databases">
        <title>Draft genome of Mucuna pruriens seed.</title>
        <authorList>
            <person name="Nnadi N.E."/>
            <person name="Vos R."/>
            <person name="Hasami M.H."/>
            <person name="Devisetty U.K."/>
            <person name="Aguiy J.C."/>
        </authorList>
    </citation>
    <scope>NUCLEOTIDE SEQUENCE [LARGE SCALE GENOMIC DNA]</scope>
    <source>
        <strain evidence="2">JCA_2017</strain>
    </source>
</reference>
<feature type="non-terminal residue" evidence="2">
    <location>
        <position position="1"/>
    </location>
</feature>
<proteinExistence type="predicted"/>
<keyword evidence="1" id="KW-0812">Transmembrane</keyword>